<dbReference type="Pfam" id="PF06985">
    <property type="entry name" value="HET"/>
    <property type="match status" value="1"/>
</dbReference>
<dbReference type="STRING" id="1095630.A0A2J6TB47"/>
<gene>
    <name evidence="2" type="ORF">K444DRAFT_489342</name>
</gene>
<dbReference type="PANTHER" id="PTHR10622">
    <property type="entry name" value="HET DOMAIN-CONTAINING PROTEIN"/>
    <property type="match status" value="1"/>
</dbReference>
<name>A0A2J6TB47_9HELO</name>
<protein>
    <recommendedName>
        <fullName evidence="1">Heterokaryon incompatibility domain-containing protein</fullName>
    </recommendedName>
</protein>
<dbReference type="InterPro" id="IPR010730">
    <property type="entry name" value="HET"/>
</dbReference>
<dbReference type="InParanoid" id="A0A2J6TB47"/>
<dbReference type="AlphaFoldDB" id="A0A2J6TB47"/>
<dbReference type="RefSeq" id="XP_024737150.1">
    <property type="nucleotide sequence ID" value="XM_024873183.1"/>
</dbReference>
<dbReference type="EMBL" id="KZ613791">
    <property type="protein sequence ID" value="PMD60246.1"/>
    <property type="molecule type" value="Genomic_DNA"/>
</dbReference>
<feature type="non-terminal residue" evidence="2">
    <location>
        <position position="234"/>
    </location>
</feature>
<dbReference type="PANTHER" id="PTHR10622:SF10">
    <property type="entry name" value="HET DOMAIN-CONTAINING PROTEIN"/>
    <property type="match status" value="1"/>
</dbReference>
<dbReference type="Proteomes" id="UP000235371">
    <property type="component" value="Unassembled WGS sequence"/>
</dbReference>
<evidence type="ECO:0000313" key="3">
    <source>
        <dbReference type="Proteomes" id="UP000235371"/>
    </source>
</evidence>
<dbReference type="OrthoDB" id="674604at2759"/>
<proteinExistence type="predicted"/>
<reference evidence="2 3" key="1">
    <citation type="submission" date="2016-04" db="EMBL/GenBank/DDBJ databases">
        <title>A degradative enzymes factory behind the ericoid mycorrhizal symbiosis.</title>
        <authorList>
            <consortium name="DOE Joint Genome Institute"/>
            <person name="Martino E."/>
            <person name="Morin E."/>
            <person name="Grelet G."/>
            <person name="Kuo A."/>
            <person name="Kohler A."/>
            <person name="Daghino S."/>
            <person name="Barry K."/>
            <person name="Choi C."/>
            <person name="Cichocki N."/>
            <person name="Clum A."/>
            <person name="Copeland A."/>
            <person name="Hainaut M."/>
            <person name="Haridas S."/>
            <person name="Labutti K."/>
            <person name="Lindquist E."/>
            <person name="Lipzen A."/>
            <person name="Khouja H.-R."/>
            <person name="Murat C."/>
            <person name="Ohm R."/>
            <person name="Olson A."/>
            <person name="Spatafora J."/>
            <person name="Veneault-Fourrey C."/>
            <person name="Henrissat B."/>
            <person name="Grigoriev I."/>
            <person name="Martin F."/>
            <person name="Perotto S."/>
        </authorList>
    </citation>
    <scope>NUCLEOTIDE SEQUENCE [LARGE SCALE GENOMIC DNA]</scope>
    <source>
        <strain evidence="2 3">E</strain>
    </source>
</reference>
<feature type="domain" description="Heterokaryon incompatibility" evidence="1">
    <location>
        <begin position="25"/>
        <end position="114"/>
    </location>
</feature>
<organism evidence="2 3">
    <name type="scientific">Hyaloscypha bicolor E</name>
    <dbReference type="NCBI Taxonomy" id="1095630"/>
    <lineage>
        <taxon>Eukaryota</taxon>
        <taxon>Fungi</taxon>
        <taxon>Dikarya</taxon>
        <taxon>Ascomycota</taxon>
        <taxon>Pezizomycotina</taxon>
        <taxon>Leotiomycetes</taxon>
        <taxon>Helotiales</taxon>
        <taxon>Hyaloscyphaceae</taxon>
        <taxon>Hyaloscypha</taxon>
        <taxon>Hyaloscypha bicolor</taxon>
    </lineage>
</organism>
<keyword evidence="3" id="KW-1185">Reference proteome</keyword>
<evidence type="ECO:0000259" key="1">
    <source>
        <dbReference type="Pfam" id="PF06985"/>
    </source>
</evidence>
<accession>A0A2J6TB47</accession>
<dbReference type="GeneID" id="36581263"/>
<evidence type="ECO:0000313" key="2">
    <source>
        <dbReference type="EMBL" id="PMD60246.1"/>
    </source>
</evidence>
<sequence length="234" mass="26617">MRLLELNNHGEVSLTKDLINNIPPYAILSHTWGEDNEEVTFQDLTQGVGKSKAGYGKIRFCREQATRDGLQHVWIDTCCIDKSNSTELSEALNSMFRWYCDAAQCYVYLSDVSARGSGWESAFRKSRWFTRGWTLQELLAPRSVEFFSGEGERLGDKNSLDQQVREITGIPIDALQGKSLSSFSVPARLSWAKKRETRRQEDKAYSLMGIFGIHMSPIYGEGEAEAFERLHCEI</sequence>